<dbReference type="PANTHER" id="PTHR37534:SF46">
    <property type="entry name" value="ZN(II)2CYS6 TRANSCRIPTION FACTOR (EUROFUNG)"/>
    <property type="match status" value="1"/>
</dbReference>
<dbReference type="InterPro" id="IPR001138">
    <property type="entry name" value="Zn2Cys6_DnaBD"/>
</dbReference>
<feature type="domain" description="Zn(2)-C6 fungal-type" evidence="2">
    <location>
        <begin position="14"/>
        <end position="59"/>
    </location>
</feature>
<dbReference type="Proteomes" id="UP001232148">
    <property type="component" value="Unassembled WGS sequence"/>
</dbReference>
<keyword evidence="1" id="KW-0539">Nucleus</keyword>
<dbReference type="EMBL" id="MU842955">
    <property type="protein sequence ID" value="KAK2024761.1"/>
    <property type="molecule type" value="Genomic_DNA"/>
</dbReference>
<dbReference type="AlphaFoldDB" id="A0AAD9LWF9"/>
<evidence type="ECO:0000313" key="3">
    <source>
        <dbReference type="EMBL" id="KAK2024761.1"/>
    </source>
</evidence>
<gene>
    <name evidence="3" type="ORF">LX32DRAFT_598175</name>
</gene>
<comment type="caution">
    <text evidence="3">The sequence shown here is derived from an EMBL/GenBank/DDBJ whole genome shotgun (WGS) entry which is preliminary data.</text>
</comment>
<organism evidence="3 4">
    <name type="scientific">Colletotrichum zoysiae</name>
    <dbReference type="NCBI Taxonomy" id="1216348"/>
    <lineage>
        <taxon>Eukaryota</taxon>
        <taxon>Fungi</taxon>
        <taxon>Dikarya</taxon>
        <taxon>Ascomycota</taxon>
        <taxon>Pezizomycotina</taxon>
        <taxon>Sordariomycetes</taxon>
        <taxon>Hypocreomycetidae</taxon>
        <taxon>Glomerellales</taxon>
        <taxon>Glomerellaceae</taxon>
        <taxon>Colletotrichum</taxon>
        <taxon>Colletotrichum graminicola species complex</taxon>
    </lineage>
</organism>
<sequence length="711" mass="79530">MESQSSRPKKTDIVRKRTGCQNCKTKRRKVCDETRPECVACVRRGIQCSGYQRSVTFKDVTSLAAESSKRFEDARWAALRLEDDRRKRRCSEKLQETFSTSLDVSGRVTNVPQDSNATGQALAPPPPWNSINTEYNFNGPFVLPWALFDTSNEPAADDLFQEDQFHNEAAALENISPETEHNPTPSSPSNVLVSVSRGCEVDAPLTVDAPSPTLTLTLWDELINSDDSLSTSTTSTSSPLGCAAADCQLSIPFEEVLVQHFDRNVIPSIPVVLDFPILFRQSSCFRSAVLALAASNLKLAKPLRPDIESVREACDDKDKRIYYNAAVKDLRAHLPYADPNHGEELAGTALLLAYHELEDGTIVDMLNHATGLDNIAATLDFSASVVPGLFKAWRMLRYDLRFTKTPTRRTFNPVDGFDPSCLLDPQLAIRDILSKVWGLHARFAMEASFAHDSTVQGASASEKVASWLVSVLGRKCDNRNFRLRDFHRDTLTSESILQQCHVLTHRLDTWHKALSAHDMPVANLGSDSDIISGPTFETFVKYRFADERKALDYLIYLVCRMGCNYLRSLFDPSVTSSSADALSKVILGIACGLNLHQRQQFTVVRIDMLLGMAACMSEGTNFVTTILDFVIPKVMEPGLTGLDIVTWVYLKASLELGLRERRKGRVIRMVIDGSDEDWEMWRMVNRHPVAVFGDYCGKGHFRDCYFVEYLP</sequence>
<evidence type="ECO:0000256" key="1">
    <source>
        <dbReference type="ARBA" id="ARBA00023242"/>
    </source>
</evidence>
<dbReference type="PANTHER" id="PTHR37534">
    <property type="entry name" value="TRANSCRIPTIONAL ACTIVATOR PROTEIN UGA3"/>
    <property type="match status" value="1"/>
</dbReference>
<dbReference type="SMART" id="SM00066">
    <property type="entry name" value="GAL4"/>
    <property type="match status" value="1"/>
</dbReference>
<evidence type="ECO:0000313" key="4">
    <source>
        <dbReference type="Proteomes" id="UP001232148"/>
    </source>
</evidence>
<proteinExistence type="predicted"/>
<keyword evidence="4" id="KW-1185">Reference proteome</keyword>
<dbReference type="GO" id="GO:0000981">
    <property type="term" value="F:DNA-binding transcription factor activity, RNA polymerase II-specific"/>
    <property type="evidence" value="ECO:0007669"/>
    <property type="project" value="InterPro"/>
</dbReference>
<dbReference type="GO" id="GO:0008270">
    <property type="term" value="F:zinc ion binding"/>
    <property type="evidence" value="ECO:0007669"/>
    <property type="project" value="InterPro"/>
</dbReference>
<accession>A0AAD9LWF9</accession>
<reference evidence="3" key="1">
    <citation type="submission" date="2021-06" db="EMBL/GenBank/DDBJ databases">
        <title>Comparative genomics, transcriptomics and evolutionary studies reveal genomic signatures of adaptation to plant cell wall in hemibiotrophic fungi.</title>
        <authorList>
            <consortium name="DOE Joint Genome Institute"/>
            <person name="Baroncelli R."/>
            <person name="Diaz J.F."/>
            <person name="Benocci T."/>
            <person name="Peng M."/>
            <person name="Battaglia E."/>
            <person name="Haridas S."/>
            <person name="Andreopoulos W."/>
            <person name="Labutti K."/>
            <person name="Pangilinan J."/>
            <person name="Floch G.L."/>
            <person name="Makela M.R."/>
            <person name="Henrissat B."/>
            <person name="Grigoriev I.V."/>
            <person name="Crouch J.A."/>
            <person name="De Vries R.P."/>
            <person name="Sukno S.A."/>
            <person name="Thon M.R."/>
        </authorList>
    </citation>
    <scope>NUCLEOTIDE SEQUENCE</scope>
    <source>
        <strain evidence="3">MAFF235873</strain>
    </source>
</reference>
<protein>
    <recommendedName>
        <fullName evidence="2">Zn(2)-C6 fungal-type domain-containing protein</fullName>
    </recommendedName>
</protein>
<name>A0AAD9LWF9_9PEZI</name>
<dbReference type="SUPFAM" id="SSF57701">
    <property type="entry name" value="Zn2/Cys6 DNA-binding domain"/>
    <property type="match status" value="1"/>
</dbReference>
<dbReference type="InterPro" id="IPR036864">
    <property type="entry name" value="Zn2-C6_fun-type_DNA-bd_sf"/>
</dbReference>
<dbReference type="Pfam" id="PF00172">
    <property type="entry name" value="Zn_clus"/>
    <property type="match status" value="1"/>
</dbReference>
<evidence type="ECO:0000259" key="2">
    <source>
        <dbReference type="SMART" id="SM00066"/>
    </source>
</evidence>